<keyword evidence="2" id="KW-0472">Membrane</keyword>
<dbReference type="AlphaFoldDB" id="A0A8X7ZFN1"/>
<dbReference type="Proteomes" id="UP000886885">
    <property type="component" value="Chromosome 7A"/>
</dbReference>
<evidence type="ECO:0000313" key="3">
    <source>
        <dbReference type="EMBL" id="KAG6768176.1"/>
    </source>
</evidence>
<evidence type="ECO:0000313" key="4">
    <source>
        <dbReference type="Proteomes" id="UP000886885"/>
    </source>
</evidence>
<dbReference type="Pfam" id="PF12422">
    <property type="entry name" value="Condensin2nSMC"/>
    <property type="match status" value="1"/>
</dbReference>
<keyword evidence="2" id="KW-0812">Transmembrane</keyword>
<keyword evidence="2" id="KW-1133">Transmembrane helix</keyword>
<feature type="compositionally biased region" description="Basic residues" evidence="1">
    <location>
        <begin position="77"/>
        <end position="86"/>
    </location>
</feature>
<feature type="transmembrane region" description="Helical" evidence="2">
    <location>
        <begin position="507"/>
        <end position="535"/>
    </location>
</feature>
<gene>
    <name evidence="3" type="ORF">POTOM_027073</name>
</gene>
<dbReference type="EMBL" id="JAAWWB010000013">
    <property type="protein sequence ID" value="KAG6768176.1"/>
    <property type="molecule type" value="Genomic_DNA"/>
</dbReference>
<keyword evidence="4" id="KW-1185">Reference proteome</keyword>
<proteinExistence type="predicted"/>
<evidence type="ECO:0000256" key="2">
    <source>
        <dbReference type="SAM" id="Phobius"/>
    </source>
</evidence>
<dbReference type="GO" id="GO:0000796">
    <property type="term" value="C:condensin complex"/>
    <property type="evidence" value="ECO:0007669"/>
    <property type="project" value="TreeGrafter"/>
</dbReference>
<dbReference type="OrthoDB" id="10062843at2759"/>
<dbReference type="InterPro" id="IPR024741">
    <property type="entry name" value="Condensin2_G2"/>
</dbReference>
<protein>
    <recommendedName>
        <fullName evidence="5">ARM repeat superfamily protein</fullName>
    </recommendedName>
</protein>
<evidence type="ECO:0000256" key="1">
    <source>
        <dbReference type="SAM" id="MobiDB-lite"/>
    </source>
</evidence>
<evidence type="ECO:0008006" key="5">
    <source>
        <dbReference type="Google" id="ProtNLM"/>
    </source>
</evidence>
<feature type="region of interest" description="Disordered" evidence="1">
    <location>
        <begin position="69"/>
        <end position="101"/>
    </location>
</feature>
<comment type="caution">
    <text evidence="3">The sequence shown here is derived from an EMBL/GenBank/DDBJ whole genome shotgun (WGS) entry which is preliminary data.</text>
</comment>
<dbReference type="GO" id="GO:0000070">
    <property type="term" value="P:mitotic sister chromatid segregation"/>
    <property type="evidence" value="ECO:0007669"/>
    <property type="project" value="TreeGrafter"/>
</dbReference>
<name>A0A8X7ZFN1_POPTO</name>
<dbReference type="GO" id="GO:0005634">
    <property type="term" value="C:nucleus"/>
    <property type="evidence" value="ECO:0007669"/>
    <property type="project" value="InterPro"/>
</dbReference>
<dbReference type="PANTHER" id="PTHR16199:SF4">
    <property type="entry name" value="CONDENSIN-2 COMPLEX SUBUNIT G2"/>
    <property type="match status" value="1"/>
</dbReference>
<organism evidence="3 4">
    <name type="scientific">Populus tomentosa</name>
    <name type="common">Chinese white poplar</name>
    <dbReference type="NCBI Taxonomy" id="118781"/>
    <lineage>
        <taxon>Eukaryota</taxon>
        <taxon>Viridiplantae</taxon>
        <taxon>Streptophyta</taxon>
        <taxon>Embryophyta</taxon>
        <taxon>Tracheophyta</taxon>
        <taxon>Spermatophyta</taxon>
        <taxon>Magnoliopsida</taxon>
        <taxon>eudicotyledons</taxon>
        <taxon>Gunneridae</taxon>
        <taxon>Pentapetalae</taxon>
        <taxon>rosids</taxon>
        <taxon>fabids</taxon>
        <taxon>Malpighiales</taxon>
        <taxon>Salicaceae</taxon>
        <taxon>Saliceae</taxon>
        <taxon>Populus</taxon>
    </lineage>
</organism>
<reference evidence="3" key="1">
    <citation type="journal article" date="2020" name="bioRxiv">
        <title>Hybrid origin of Populus tomentosa Carr. identified through genome sequencing and phylogenomic analysis.</title>
        <authorList>
            <person name="An X."/>
            <person name="Gao K."/>
            <person name="Chen Z."/>
            <person name="Li J."/>
            <person name="Yang X."/>
            <person name="Yang X."/>
            <person name="Zhou J."/>
            <person name="Guo T."/>
            <person name="Zhao T."/>
            <person name="Huang S."/>
            <person name="Miao D."/>
            <person name="Khan W.U."/>
            <person name="Rao P."/>
            <person name="Ye M."/>
            <person name="Lei B."/>
            <person name="Liao W."/>
            <person name="Wang J."/>
            <person name="Ji L."/>
            <person name="Li Y."/>
            <person name="Guo B."/>
            <person name="Mustafa N.S."/>
            <person name="Li S."/>
            <person name="Yun Q."/>
            <person name="Keller S.R."/>
            <person name="Mao J."/>
            <person name="Zhang R."/>
            <person name="Strauss S.H."/>
        </authorList>
    </citation>
    <scope>NUCLEOTIDE SEQUENCE</scope>
    <source>
        <strain evidence="3">GM15</strain>
        <tissue evidence="3">Leaf</tissue>
    </source>
</reference>
<accession>A0A8X7ZFN1</accession>
<sequence>MEKRHCHPSSLHNSSPQEFLSSATKLNLNVKSSKRTLKSLIHSIPSSSPLSSSLLPSLHTFISDSILSFRNPTSPHPSKKRRRSGRKNNTDEEATPSLHKQQQHNLEKLHLLAHVAFLCVSHPQKVFSPRDLLPSVQLLHDNLVFFESDSSLLLEISNLCEVYWRENLQGREMLISQSLPFLVSRSLTLKKKVDVHRVYALREAFTLFDFEDESIEDLKMLLIRTVIAPIYLKTEDGRKFLGFIFGLSMQLMKEALAMIKSQIAFGRKSILEAYGVVLFRAWKGVDGVLKEEFEGGFLQGLIEGSIYANSRVFAASVRRVLGGFVSQRITDGVEKLLFRLAEPVIFRSLQVANSNVRLNALHLLLDFFPLEDPDAMKEVKDTLLEKQFFLMERLIMDDCPDVRVVAVEGCFRVLHLFWEIIPSSTITKLLTKIFDDMSHDICNEVRLSTVNGTIYLLGNPQSHEILKVLLPRLGHLILDSALSSRAAVLDLLLLIRDIRSFQFNKVLLCINISVLILASFSCYLVEFILTILVYLSLAGAVIIKLQVVGLDVLLSTLANDHSQVAQKITRLLIPSYFPSKVSIEEACNRCVTLIKRSPMAGARFCEFAMLEGASPKSLMELVRVLIGLVLSNEKLHADQIEGLLIAAASLCNNLVSEPCYKNALKEFFTGGKVKCLFAAASTGHAQPSVLNICSVVSPDDVAGLVEECMSLVTNCCGLPKNVEMQAKVRSAHRLLLSYSGFDDMFDSLTRLLQKAAYRCHVKFGVEIPKQRVSPGKRKKCKSSVKFSAKRKHVGGKNSTTFEYDYSIAVGIACQIKDLVVSKDSREAILGSQALESSFLALKVISEVSIEHCISCEYMDTSPVLAYSGLALHMSLQNISVSTNDSGSKNSEGTDSSSILEASCTFLFFHICFIETVLDQTVDHLLNCIDKLLGEVNIGETQADASISNDDGSLSTKEWGMSNKVKMLTAVLKLIVDSIAMGLLSRIHGRCLNVTSAYLKHIIFALEHQSSEKLQFKEDELKDFFLCLKSSFSYAAKLLNLILRDTSETSPLLPEAFDLVNDMFDLITSIELHLGSGFAAGLVAAAKSWLPDLILALGSPCMLSKTEVASAYITALDCIKSGYPSWPIILAKTELYEIREANPEEVDDITSEPEEFRAFKKFMEMIVSLLKGKFNILDAVGVILLTGSVVGLERKDFGAVLGLLHFVCVKLVGEEDREWNELDMMLASLTDIYPQIERGIEEQSDENARQKLCSARMLLDHVWFYHLYETGRFSAMKE</sequence>
<dbReference type="PANTHER" id="PTHR16199">
    <property type="entry name" value="CONDENSIN-2 COMPLEX SUBUNIT G2"/>
    <property type="match status" value="1"/>
</dbReference>